<protein>
    <submittedName>
        <fullName evidence="2">Uncharacterized protein</fullName>
    </submittedName>
</protein>
<proteinExistence type="predicted"/>
<accession>A0A383WKV4</accession>
<gene>
    <name evidence="2" type="ORF">BQ4739_LOCUS18417</name>
    <name evidence="1" type="ORF">BQ4739_LOCUS8157</name>
</gene>
<dbReference type="EMBL" id="FNXT01000813">
    <property type="protein sequence ID" value="SZX67802.1"/>
    <property type="molecule type" value="Genomic_DNA"/>
</dbReference>
<evidence type="ECO:0000313" key="1">
    <source>
        <dbReference type="EMBL" id="SZX67802.1"/>
    </source>
</evidence>
<keyword evidence="3" id="KW-1185">Reference proteome</keyword>
<name>A0A383WKV4_TETOB</name>
<dbReference type="AlphaFoldDB" id="A0A383WKV4"/>
<organism evidence="2 3">
    <name type="scientific">Tetradesmus obliquus</name>
    <name type="common">Green alga</name>
    <name type="synonym">Acutodesmus obliquus</name>
    <dbReference type="NCBI Taxonomy" id="3088"/>
    <lineage>
        <taxon>Eukaryota</taxon>
        <taxon>Viridiplantae</taxon>
        <taxon>Chlorophyta</taxon>
        <taxon>core chlorophytes</taxon>
        <taxon>Chlorophyceae</taxon>
        <taxon>CS clade</taxon>
        <taxon>Sphaeropleales</taxon>
        <taxon>Scenedesmaceae</taxon>
        <taxon>Tetradesmus</taxon>
    </lineage>
</organism>
<evidence type="ECO:0000313" key="2">
    <source>
        <dbReference type="EMBL" id="SZX78097.1"/>
    </source>
</evidence>
<sequence length="81" mass="7540">MCLGMQLNGSPGMAPCNMRSDSTFGNGERFHNSTAAVAAAAAAVPVGDAAAAAAAAPVADAFVATASVTAAAEGAAAAESG</sequence>
<reference evidence="2 3" key="1">
    <citation type="submission" date="2016-10" db="EMBL/GenBank/DDBJ databases">
        <authorList>
            <person name="Cai Z."/>
        </authorList>
    </citation>
    <scope>NUCLEOTIDE SEQUENCE [LARGE SCALE GENOMIC DNA]</scope>
</reference>
<dbReference type="Proteomes" id="UP000256970">
    <property type="component" value="Unassembled WGS sequence"/>
</dbReference>
<dbReference type="EMBL" id="FNXT01001303">
    <property type="protein sequence ID" value="SZX78097.1"/>
    <property type="molecule type" value="Genomic_DNA"/>
</dbReference>
<evidence type="ECO:0000313" key="3">
    <source>
        <dbReference type="Proteomes" id="UP000256970"/>
    </source>
</evidence>